<dbReference type="EMBL" id="FOGI01000012">
    <property type="protein sequence ID" value="SES39996.1"/>
    <property type="molecule type" value="Genomic_DNA"/>
</dbReference>
<protein>
    <submittedName>
        <fullName evidence="1">Uncharacterized protein</fullName>
    </submittedName>
</protein>
<dbReference type="RefSeq" id="WP_092784212.1">
    <property type="nucleotide sequence ID" value="NZ_FOGI01000012.1"/>
</dbReference>
<name>A0A1H9X1E8_9PSEU</name>
<gene>
    <name evidence="1" type="ORF">SAMN04487818_112139</name>
</gene>
<sequence length="163" mass="18120">MVAVVLLGLGSHVTACGPGQRLRANLEDTCDPADRAMAERLVADEVLDLVPEGVRAQDKYTTLPCEDDDGLGAAGRTFISQGQYPAIRAFHKAEFTKRRWELRFEAPLESPGPGELDTTDVHVCFERADLPGVTLGLYFHHQAPLHYWVRFRFGERNQPCPTS</sequence>
<evidence type="ECO:0000313" key="1">
    <source>
        <dbReference type="EMBL" id="SES39996.1"/>
    </source>
</evidence>
<accession>A0A1H9X1E8</accession>
<proteinExistence type="predicted"/>
<reference evidence="2" key="1">
    <citation type="submission" date="2016-10" db="EMBL/GenBank/DDBJ databases">
        <authorList>
            <person name="Varghese N."/>
            <person name="Submissions S."/>
        </authorList>
    </citation>
    <scope>NUCLEOTIDE SEQUENCE [LARGE SCALE GENOMIC DNA]</scope>
    <source>
        <strain evidence="2">DSM 44260</strain>
    </source>
</reference>
<keyword evidence="2" id="KW-1185">Reference proteome</keyword>
<organism evidence="1 2">
    <name type="scientific">Actinokineospora terrae</name>
    <dbReference type="NCBI Taxonomy" id="155974"/>
    <lineage>
        <taxon>Bacteria</taxon>
        <taxon>Bacillati</taxon>
        <taxon>Actinomycetota</taxon>
        <taxon>Actinomycetes</taxon>
        <taxon>Pseudonocardiales</taxon>
        <taxon>Pseudonocardiaceae</taxon>
        <taxon>Actinokineospora</taxon>
    </lineage>
</organism>
<dbReference type="AlphaFoldDB" id="A0A1H9X1E8"/>
<evidence type="ECO:0000313" key="2">
    <source>
        <dbReference type="Proteomes" id="UP000199051"/>
    </source>
</evidence>
<dbReference type="Proteomes" id="UP000199051">
    <property type="component" value="Unassembled WGS sequence"/>
</dbReference>